<dbReference type="Proteomes" id="UP001055117">
    <property type="component" value="Unassembled WGS sequence"/>
</dbReference>
<dbReference type="Gene3D" id="2.60.40.10">
    <property type="entry name" value="Immunoglobulins"/>
    <property type="match status" value="1"/>
</dbReference>
<feature type="domain" description="Bacterial Ig-like" evidence="1">
    <location>
        <begin position="149"/>
        <end position="232"/>
    </location>
</feature>
<proteinExistence type="predicted"/>
<reference evidence="2 3" key="1">
    <citation type="journal article" date="2021" name="Front. Microbiol.">
        <title>Comprehensive Comparative Genomics and Phenotyping of Methylobacterium Species.</title>
        <authorList>
            <person name="Alessa O."/>
            <person name="Ogura Y."/>
            <person name="Fujitani Y."/>
            <person name="Takami H."/>
            <person name="Hayashi T."/>
            <person name="Sahin N."/>
            <person name="Tani A."/>
        </authorList>
    </citation>
    <scope>NUCLEOTIDE SEQUENCE [LARGE SCALE GENOMIC DNA]</scope>
    <source>
        <strain evidence="2 3">DSM 23679</strain>
    </source>
</reference>
<organism evidence="2 3">
    <name type="scientific">Methylobacterium cerastii</name>
    <dbReference type="NCBI Taxonomy" id="932741"/>
    <lineage>
        <taxon>Bacteria</taxon>
        <taxon>Pseudomonadati</taxon>
        <taxon>Pseudomonadota</taxon>
        <taxon>Alphaproteobacteria</taxon>
        <taxon>Hyphomicrobiales</taxon>
        <taxon>Methylobacteriaceae</taxon>
        <taxon>Methylobacterium</taxon>
    </lineage>
</organism>
<evidence type="ECO:0000313" key="2">
    <source>
        <dbReference type="EMBL" id="GJD46945.1"/>
    </source>
</evidence>
<evidence type="ECO:0000313" key="3">
    <source>
        <dbReference type="Proteomes" id="UP001055117"/>
    </source>
</evidence>
<evidence type="ECO:0000259" key="1">
    <source>
        <dbReference type="Pfam" id="PF19077"/>
    </source>
</evidence>
<dbReference type="Pfam" id="PF17963">
    <property type="entry name" value="Big_9"/>
    <property type="match status" value="1"/>
</dbReference>
<dbReference type="InterPro" id="IPR013783">
    <property type="entry name" value="Ig-like_fold"/>
</dbReference>
<name>A0ABQ4QQ62_9HYPH</name>
<sequence length="643" mass="65565">MTLTGTATDTVDGTDAVVFTEGGKTVTADTVFGLGSHTVLATATDAAKNVGTQSLTFTVVDTTKPVVTASAPATVEATSSAGAKVLLTGSAADTVDGTDTVVFTEGGKVVTSGSTFGLGQHTVLASATDAAGNVGTKAISFAVVDTTAPAVPTLALVNDTGISATDHLTRDARIAVTPAESGGTLRYVVDGGAAAASYDPSQLTQGAHTVAVTQTDASGNVSVAASLAFVLDSVAPTARADAASGTGLAALTGQLFANDTDASGLHLVSVQLGNGVVRAVPTSGSVQAFDPNGTLTVSASGSYSYSPTAPGHTVFTETVADAAGNTSQTTLTFDVAKAAIPAALSFGFALTEAHFDFSNGHDVMMAPNGRIVDLTGVATIAFTDGTVQERDGSPLVDDLYYSATNLDVWRSHVDPDQHYAQSGWHEGRNPNAAFSTSSYLAANPDVAKAGVNPLTHYDQFGWHEGRSPGANFSAEAYLTLNPDVAAAGVDPLAHYLEFGQAEGRAVFPGLTIAKGSGDHLFGVFDATYYLAHNPDVAMAATVSGMASDTFAFRHYLTLGAHEGRDPDAYFSTAGYLAANPDVAAAGVNPLLHYEQTGWLGGRDPSSSFHTDAYLAANPDVAAARIDPLQHYLEFGLAEGRHLA</sequence>
<keyword evidence="3" id="KW-1185">Reference proteome</keyword>
<dbReference type="InterPro" id="IPR044016">
    <property type="entry name" value="Big_13"/>
</dbReference>
<dbReference type="Pfam" id="PF19077">
    <property type="entry name" value="Big_13"/>
    <property type="match status" value="1"/>
</dbReference>
<comment type="caution">
    <text evidence="2">The sequence shown here is derived from an EMBL/GenBank/DDBJ whole genome shotgun (WGS) entry which is preliminary data.</text>
</comment>
<dbReference type="EMBL" id="BPQG01000102">
    <property type="protein sequence ID" value="GJD46945.1"/>
    <property type="molecule type" value="Genomic_DNA"/>
</dbReference>
<gene>
    <name evidence="2" type="ORF">AFCDBAGC_4830</name>
</gene>
<protein>
    <recommendedName>
        <fullName evidence="1">Bacterial Ig-like domain-containing protein</fullName>
    </recommendedName>
</protein>
<accession>A0ABQ4QQ62</accession>